<proteinExistence type="predicted"/>
<organism evidence="2">
    <name type="scientific">Ixodes ricinus</name>
    <name type="common">Common tick</name>
    <name type="synonym">Acarus ricinus</name>
    <dbReference type="NCBI Taxonomy" id="34613"/>
    <lineage>
        <taxon>Eukaryota</taxon>
        <taxon>Metazoa</taxon>
        <taxon>Ecdysozoa</taxon>
        <taxon>Arthropoda</taxon>
        <taxon>Chelicerata</taxon>
        <taxon>Arachnida</taxon>
        <taxon>Acari</taxon>
        <taxon>Parasitiformes</taxon>
        <taxon>Ixodida</taxon>
        <taxon>Ixodoidea</taxon>
        <taxon>Ixodidae</taxon>
        <taxon>Ixodinae</taxon>
        <taxon>Ixodes</taxon>
    </lineage>
</organism>
<evidence type="ECO:0000313" key="2">
    <source>
        <dbReference type="EMBL" id="JAR94593.1"/>
    </source>
</evidence>
<protein>
    <submittedName>
        <fullName evidence="2">Uncharacterized protein</fullName>
    </submittedName>
</protein>
<feature type="transmembrane region" description="Helical" evidence="1">
    <location>
        <begin position="6"/>
        <end position="32"/>
    </location>
</feature>
<feature type="non-terminal residue" evidence="2">
    <location>
        <position position="1"/>
    </location>
</feature>
<accession>A0A147BV09</accession>
<keyword evidence="1" id="KW-0472">Membrane</keyword>
<name>A0A147BV09_IXORI</name>
<reference evidence="2" key="1">
    <citation type="journal article" date="2018" name="PLoS Negl. Trop. Dis.">
        <title>Sialome diversity of ticks revealed by RNAseq of single tick salivary glands.</title>
        <authorList>
            <person name="Perner J."/>
            <person name="Kropackova S."/>
            <person name="Kopacek P."/>
            <person name="Ribeiro J.M."/>
        </authorList>
    </citation>
    <scope>NUCLEOTIDE SEQUENCE</scope>
    <source>
        <strain evidence="2">Siblings of single egg batch collected in Ceske Budejovice</strain>
        <tissue evidence="2">Salivary glands</tissue>
    </source>
</reference>
<feature type="transmembrane region" description="Helical" evidence="1">
    <location>
        <begin position="44"/>
        <end position="69"/>
    </location>
</feature>
<evidence type="ECO:0000256" key="1">
    <source>
        <dbReference type="SAM" id="Phobius"/>
    </source>
</evidence>
<dbReference type="AlphaFoldDB" id="A0A147BV09"/>
<keyword evidence="1" id="KW-1133">Transmembrane helix</keyword>
<keyword evidence="1" id="KW-0812">Transmembrane</keyword>
<dbReference type="EMBL" id="GEGO01000811">
    <property type="protein sequence ID" value="JAR94593.1"/>
    <property type="molecule type" value="Transcribed_RNA"/>
</dbReference>
<sequence>SLYFVCPYIVLFIVSCQFPGVYLSLGLSLFLSLNPYFVSTFLRFLLAACSLFPSLSLHLFIVFFFFFAYSGVLPCCLL</sequence>